<comment type="similarity">
    <text evidence="1">Belongs to the synaptobrevin family.</text>
</comment>
<protein>
    <recommendedName>
        <fullName evidence="17">Synaptobrevin-like protein</fullName>
    </recommendedName>
</protein>
<evidence type="ECO:0000256" key="3">
    <source>
        <dbReference type="ARBA" id="ARBA00023136"/>
    </source>
</evidence>
<dbReference type="Gene3D" id="1.20.5.110">
    <property type="match status" value="1"/>
</dbReference>
<dbReference type="PROSITE" id="PS50859">
    <property type="entry name" value="LONGIN"/>
    <property type="match status" value="1"/>
</dbReference>
<proteinExistence type="inferred from homology"/>
<dbReference type="PROSITE" id="PS50892">
    <property type="entry name" value="V_SNARE"/>
    <property type="match status" value="1"/>
</dbReference>
<evidence type="ECO:0000313" key="11">
    <source>
        <dbReference type="EMBL" id="CAF1350954.1"/>
    </source>
</evidence>
<evidence type="ECO:0000256" key="1">
    <source>
        <dbReference type="ARBA" id="ARBA00008025"/>
    </source>
</evidence>
<dbReference type="Gene3D" id="3.30.450.50">
    <property type="entry name" value="Longin domain"/>
    <property type="match status" value="1"/>
</dbReference>
<dbReference type="EMBL" id="CAJOAY010000506">
    <property type="protein sequence ID" value="CAF3680520.1"/>
    <property type="molecule type" value="Genomic_DNA"/>
</dbReference>
<evidence type="ECO:0000313" key="14">
    <source>
        <dbReference type="EMBL" id="CAF3680520.1"/>
    </source>
</evidence>
<dbReference type="AlphaFoldDB" id="A0A815QUM8"/>
<dbReference type="Proteomes" id="UP000663860">
    <property type="component" value="Unassembled WGS sequence"/>
</dbReference>
<dbReference type="InterPro" id="IPR011012">
    <property type="entry name" value="Longin-like_dom_sf"/>
</dbReference>
<dbReference type="Proteomes" id="UP000663891">
    <property type="component" value="Unassembled WGS sequence"/>
</dbReference>
<evidence type="ECO:0000256" key="2">
    <source>
        <dbReference type="ARBA" id="ARBA00022481"/>
    </source>
</evidence>
<evidence type="ECO:0000259" key="9">
    <source>
        <dbReference type="PROSITE" id="PS50859"/>
    </source>
</evidence>
<comment type="caution">
    <text evidence="13">The sequence shown here is derived from an EMBL/GenBank/DDBJ whole genome shotgun (WGS) entry which is preliminary data.</text>
</comment>
<evidence type="ECO:0000259" key="10">
    <source>
        <dbReference type="PROSITE" id="PS50892"/>
    </source>
</evidence>
<evidence type="ECO:0000313" key="15">
    <source>
        <dbReference type="EMBL" id="CAF3783452.1"/>
    </source>
</evidence>
<dbReference type="EMBL" id="CAJNON010000687">
    <property type="protein sequence ID" value="CAF1354572.1"/>
    <property type="molecule type" value="Genomic_DNA"/>
</dbReference>
<keyword evidence="4" id="KW-0564">Palmitate</keyword>
<dbReference type="Proteomes" id="UP000663868">
    <property type="component" value="Unassembled WGS sequence"/>
</dbReference>
<dbReference type="PANTHER" id="PTHR45806:SF1">
    <property type="entry name" value="SYNAPTOBREVIN HOMOLOG YKT6"/>
    <property type="match status" value="1"/>
</dbReference>
<feature type="domain" description="V-SNARE coiled-coil homology" evidence="10">
    <location>
        <begin position="142"/>
        <end position="202"/>
    </location>
</feature>
<dbReference type="SUPFAM" id="SSF64356">
    <property type="entry name" value="SNARE-like"/>
    <property type="match status" value="1"/>
</dbReference>
<evidence type="ECO:0000313" key="16">
    <source>
        <dbReference type="Proteomes" id="UP000663845"/>
    </source>
</evidence>
<gene>
    <name evidence="11" type="ORF">IZO911_LOCUS36767</name>
    <name evidence="13" type="ORF">JYZ213_LOCUS41570</name>
    <name evidence="15" type="ORF">KXQ929_LOCUS16044</name>
    <name evidence="14" type="ORF">OKA104_LOCUS11088</name>
    <name evidence="12" type="ORF">VCS650_LOCUS33961</name>
</gene>
<dbReference type="OrthoDB" id="27923at2759"/>
<keyword evidence="2" id="KW-0488">Methylation</keyword>
<keyword evidence="3" id="KW-0472">Membrane</keyword>
<feature type="domain" description="Longin" evidence="9">
    <location>
        <begin position="8"/>
        <end position="109"/>
    </location>
</feature>
<evidence type="ECO:0000256" key="7">
    <source>
        <dbReference type="ARBA" id="ARBA00046278"/>
    </source>
</evidence>
<accession>A0A815QUM8</accession>
<dbReference type="Proteomes" id="UP000663845">
    <property type="component" value="Unassembled WGS sequence"/>
</dbReference>
<dbReference type="GO" id="GO:0006888">
    <property type="term" value="P:endoplasmic reticulum to Golgi vesicle-mediated transport"/>
    <property type="evidence" value="ECO:0007669"/>
    <property type="project" value="TreeGrafter"/>
</dbReference>
<dbReference type="GO" id="GO:0005484">
    <property type="term" value="F:SNAP receptor activity"/>
    <property type="evidence" value="ECO:0007669"/>
    <property type="project" value="TreeGrafter"/>
</dbReference>
<evidence type="ECO:0000256" key="8">
    <source>
        <dbReference type="PROSITE-ProRule" id="PRU00290"/>
    </source>
</evidence>
<reference evidence="13" key="1">
    <citation type="submission" date="2021-02" db="EMBL/GenBank/DDBJ databases">
        <authorList>
            <person name="Nowell W R."/>
        </authorList>
    </citation>
    <scope>NUCLEOTIDE SEQUENCE</scope>
</reference>
<sequence>MKLLALLILHKDGGNNVKILQDEYNLDSFGYFQRRGVQSLLAFSAKTTTERTALNTRQSVETEENVNAIVHVNVRHNGLASIVISDSEYTQRVAHTLLSKVMDDFTDTYRPALWAQMPEKTGKMASLGETLKKYQNPHEGDPLMRLQKDLDDTVVILRTTMANLLERGEKIDDLVERSDKLSFEAKLFYKTAKKSNQCCTLF</sequence>
<evidence type="ECO:0008006" key="17">
    <source>
        <dbReference type="Google" id="ProtNLM"/>
    </source>
</evidence>
<dbReference type="Pfam" id="PF13774">
    <property type="entry name" value="Longin"/>
    <property type="match status" value="1"/>
</dbReference>
<keyword evidence="6" id="KW-0636">Prenylation</keyword>
<evidence type="ECO:0000256" key="5">
    <source>
        <dbReference type="ARBA" id="ARBA00023288"/>
    </source>
</evidence>
<name>A0A815QUM8_9BILA</name>
<dbReference type="Pfam" id="PF00957">
    <property type="entry name" value="Synaptobrevin"/>
    <property type="match status" value="1"/>
</dbReference>
<dbReference type="InterPro" id="IPR042855">
    <property type="entry name" value="V_SNARE_CC"/>
</dbReference>
<dbReference type="InterPro" id="IPR010908">
    <property type="entry name" value="Longin_dom"/>
</dbReference>
<organism evidence="13 16">
    <name type="scientific">Adineta steineri</name>
    <dbReference type="NCBI Taxonomy" id="433720"/>
    <lineage>
        <taxon>Eukaryota</taxon>
        <taxon>Metazoa</taxon>
        <taxon>Spiralia</taxon>
        <taxon>Gnathifera</taxon>
        <taxon>Rotifera</taxon>
        <taxon>Eurotatoria</taxon>
        <taxon>Bdelloidea</taxon>
        <taxon>Adinetida</taxon>
        <taxon>Adinetidae</taxon>
        <taxon>Adineta</taxon>
    </lineage>
</organism>
<evidence type="ECO:0000256" key="6">
    <source>
        <dbReference type="ARBA" id="ARBA00023289"/>
    </source>
</evidence>
<keyword evidence="8" id="KW-0175">Coiled coil</keyword>
<evidence type="ECO:0000313" key="12">
    <source>
        <dbReference type="EMBL" id="CAF1354572.1"/>
    </source>
</evidence>
<dbReference type="EMBL" id="CAJOBB010000954">
    <property type="protein sequence ID" value="CAF3783452.1"/>
    <property type="molecule type" value="Genomic_DNA"/>
</dbReference>
<evidence type="ECO:0000256" key="4">
    <source>
        <dbReference type="ARBA" id="ARBA00023139"/>
    </source>
</evidence>
<dbReference type="SUPFAM" id="SSF58038">
    <property type="entry name" value="SNARE fusion complex"/>
    <property type="match status" value="1"/>
</dbReference>
<dbReference type="Proteomes" id="UP000663881">
    <property type="component" value="Unassembled WGS sequence"/>
</dbReference>
<evidence type="ECO:0000313" key="13">
    <source>
        <dbReference type="EMBL" id="CAF1466758.1"/>
    </source>
</evidence>
<dbReference type="SMART" id="SM01270">
    <property type="entry name" value="Longin"/>
    <property type="match status" value="1"/>
</dbReference>
<dbReference type="GO" id="GO:0005794">
    <property type="term" value="C:Golgi apparatus"/>
    <property type="evidence" value="ECO:0007669"/>
    <property type="project" value="TreeGrafter"/>
</dbReference>
<dbReference type="PANTHER" id="PTHR45806">
    <property type="entry name" value="SYNAPTOBREVIN HOMOLOG YKT6"/>
    <property type="match status" value="1"/>
</dbReference>
<dbReference type="EMBL" id="CAJNOE010000876">
    <property type="protein sequence ID" value="CAF1350954.1"/>
    <property type="molecule type" value="Genomic_DNA"/>
</dbReference>
<comment type="subcellular location">
    <subcellularLocation>
        <location evidence="7">Endomembrane system</location>
        <topology evidence="7">Lipid-anchor</topology>
        <orientation evidence="7">Cytoplasmic side</orientation>
    </subcellularLocation>
</comment>
<dbReference type="CDD" id="cd14824">
    <property type="entry name" value="Longin"/>
    <property type="match status" value="1"/>
</dbReference>
<keyword evidence="5" id="KW-0449">Lipoprotein</keyword>
<dbReference type="EMBL" id="CAJNOG010001723">
    <property type="protein sequence ID" value="CAF1466758.1"/>
    <property type="molecule type" value="Genomic_DNA"/>
</dbReference>